<protein>
    <submittedName>
        <fullName evidence="1">Uncharacterized protein</fullName>
    </submittedName>
</protein>
<dbReference type="EMBL" id="JACIDZ010000011">
    <property type="protein sequence ID" value="MBB4123281.1"/>
    <property type="molecule type" value="Genomic_DNA"/>
</dbReference>
<comment type="caution">
    <text evidence="1">The sequence shown here is derived from an EMBL/GenBank/DDBJ whole genome shotgun (WGS) entry which is preliminary data.</text>
</comment>
<accession>A0A7W6PBA6</accession>
<gene>
    <name evidence="1" type="ORF">GGR30_003224</name>
</gene>
<dbReference type="AlphaFoldDB" id="A0A7W6PBA6"/>
<name>A0A7W6PBA6_9HYPH</name>
<evidence type="ECO:0000313" key="1">
    <source>
        <dbReference type="EMBL" id="MBB4123281.1"/>
    </source>
</evidence>
<dbReference type="Proteomes" id="UP000530571">
    <property type="component" value="Unassembled WGS sequence"/>
</dbReference>
<sequence length="322" mass="36096">MAKKGRGSNFYVHGLRSGWTEFRYGNGDKQQKRPPKRLFNHNKRKQIVSQLIEVLDDFRQTRFEHEATCRHGLRSALCLEGHSWAAADNEAALLVSEALKSIGAIRPRWEEGQRYYADGTSNCNWCHGPIEAGSGRFCSRECARSMLESMAGRDKRDRDVAWRAAWMLINRTNKPKVTCEACGSMFHPHYASAGRFCSSACYDAVNTIKPRTCTVCGDSFKPKYSNGVCCSRVCAAVAAQRARKARKERLAVETRVCDECGTDFTPQSQNSRYCGDQCSARARSRAYRNRKKALSDSTIVCLPVPDPRPLTPAIFDGMLEAA</sequence>
<keyword evidence="2" id="KW-1185">Reference proteome</keyword>
<organism evidence="1 2">
    <name type="scientific">Martelella radicis</name>
    <dbReference type="NCBI Taxonomy" id="1397476"/>
    <lineage>
        <taxon>Bacteria</taxon>
        <taxon>Pseudomonadati</taxon>
        <taxon>Pseudomonadota</taxon>
        <taxon>Alphaproteobacteria</taxon>
        <taxon>Hyphomicrobiales</taxon>
        <taxon>Aurantimonadaceae</taxon>
        <taxon>Martelella</taxon>
    </lineage>
</organism>
<reference evidence="1 2" key="1">
    <citation type="submission" date="2020-08" db="EMBL/GenBank/DDBJ databases">
        <title>Genomic Encyclopedia of Type Strains, Phase IV (KMG-IV): sequencing the most valuable type-strain genomes for metagenomic binning, comparative biology and taxonomic classification.</title>
        <authorList>
            <person name="Goeker M."/>
        </authorList>
    </citation>
    <scope>NUCLEOTIDE SEQUENCE [LARGE SCALE GENOMIC DNA]</scope>
    <source>
        <strain evidence="1 2">DSM 28101</strain>
    </source>
</reference>
<evidence type="ECO:0000313" key="2">
    <source>
        <dbReference type="Proteomes" id="UP000530571"/>
    </source>
</evidence>
<proteinExistence type="predicted"/>